<protein>
    <recommendedName>
        <fullName evidence="6">Rossmann-like domain protein</fullName>
    </recommendedName>
</protein>
<dbReference type="AlphaFoldDB" id="A0A1C9WBL9"/>
<dbReference type="InterPro" id="IPR019665">
    <property type="entry name" value="OxRdtase/DH_put_Rossmann_dom"/>
</dbReference>
<dbReference type="Pfam" id="PF10727">
    <property type="entry name" value="Rossmann-like"/>
    <property type="match status" value="1"/>
</dbReference>
<accession>A0A1C9WBL9</accession>
<dbReference type="Pfam" id="PF10728">
    <property type="entry name" value="DUF2520"/>
    <property type="match status" value="1"/>
</dbReference>
<dbReference type="InterPro" id="IPR018931">
    <property type="entry name" value="DUF2520"/>
</dbReference>
<feature type="domain" description="Putative oxidoreductase/dehydrogenase Rossmann-like" evidence="2">
    <location>
        <begin position="19"/>
        <end position="128"/>
    </location>
</feature>
<evidence type="ECO:0008006" key="6">
    <source>
        <dbReference type="Google" id="ProtNLM"/>
    </source>
</evidence>
<dbReference type="RefSeq" id="WP_083261047.1">
    <property type="nucleotide sequence ID" value="NZ_CP014143.1"/>
</dbReference>
<reference evidence="5" key="1">
    <citation type="submission" date="2016-01" db="EMBL/GenBank/DDBJ databases">
        <title>Complete genome sequence of Microbulbifer sp. CCB-MM1, a halophile isolated from Matang Mangrove Forest, Perak.</title>
        <authorList>
            <person name="Moh T.H."/>
            <person name="Dinesh B."/>
            <person name="Lau N.-S."/>
            <person name="Go F."/>
            <person name="Alexander Chong S.-C."/>
        </authorList>
    </citation>
    <scope>NUCLEOTIDE SEQUENCE [LARGE SCALE GENOMIC DNA]</scope>
    <source>
        <strain evidence="5">CCB-MM1</strain>
    </source>
</reference>
<dbReference type="OrthoDB" id="8650434at2"/>
<dbReference type="Gene3D" id="3.40.50.720">
    <property type="entry name" value="NAD(P)-binding Rossmann-like Domain"/>
    <property type="match status" value="1"/>
</dbReference>
<name>A0A1C9WBL9_9GAMM</name>
<dbReference type="EMBL" id="CP014143">
    <property type="protein sequence ID" value="AOS98544.1"/>
    <property type="molecule type" value="Genomic_DNA"/>
</dbReference>
<proteinExistence type="predicted"/>
<evidence type="ECO:0000313" key="4">
    <source>
        <dbReference type="EMBL" id="AOS98544.1"/>
    </source>
</evidence>
<keyword evidence="5" id="KW-1185">Reference proteome</keyword>
<dbReference type="PANTHER" id="PTHR40459">
    <property type="entry name" value="CONSERVED HYPOTHETICAL ALANINE AND LEUCINE RICH PROTEIN"/>
    <property type="match status" value="1"/>
</dbReference>
<evidence type="ECO:0000313" key="5">
    <source>
        <dbReference type="Proteomes" id="UP000095672"/>
    </source>
</evidence>
<organism evidence="4 5">
    <name type="scientific">Microbulbifer aggregans</name>
    <dbReference type="NCBI Taxonomy" id="1769779"/>
    <lineage>
        <taxon>Bacteria</taxon>
        <taxon>Pseudomonadati</taxon>
        <taxon>Pseudomonadota</taxon>
        <taxon>Gammaproteobacteria</taxon>
        <taxon>Cellvibrionales</taxon>
        <taxon>Microbulbiferaceae</taxon>
        <taxon>Microbulbifer</taxon>
    </lineage>
</organism>
<dbReference type="InterPro" id="IPR008927">
    <property type="entry name" value="6-PGluconate_DH-like_C_sf"/>
</dbReference>
<sequence>MEKFSTPLREGGHSRDTSATKSLNIIGAGKLGRTLGRLWQERGVFDVRAVCNRSLHSGKAAVDFIGAGKACASIDAMPTADCWLIASADGQITELATALAAHLETLSAGSNAPVVFHCSGALSSEILRACHPANVASAHPVHSFADPVRSLEALAGSTVAIEGNDAAVTVLRAAFSALDCPTVTISSEQKTLYHAGSVFACNYLTALMDLSLQCFAGAGMQEEEALALLRPIVMQTARNNMDLGPGASLTGPIARGDATTVEKQLAVLTETSPLLAENYRQLGLACVELARRGPLADDAAEKLEAILNGNPQ</sequence>
<evidence type="ECO:0000256" key="1">
    <source>
        <dbReference type="ARBA" id="ARBA00023002"/>
    </source>
</evidence>
<dbReference type="STRING" id="1769779.AUP74_03178"/>
<dbReference type="PANTHER" id="PTHR40459:SF1">
    <property type="entry name" value="CONSERVED HYPOTHETICAL ALANINE AND LEUCINE RICH PROTEIN"/>
    <property type="match status" value="1"/>
</dbReference>
<dbReference type="InterPro" id="IPR036291">
    <property type="entry name" value="NAD(P)-bd_dom_sf"/>
</dbReference>
<dbReference type="InterPro" id="IPR037108">
    <property type="entry name" value="TM1727-like_C_sf"/>
</dbReference>
<dbReference type="PATRIC" id="fig|1769779.3.peg.3157"/>
<evidence type="ECO:0000259" key="3">
    <source>
        <dbReference type="Pfam" id="PF10728"/>
    </source>
</evidence>
<dbReference type="SUPFAM" id="SSF48179">
    <property type="entry name" value="6-phosphogluconate dehydrogenase C-terminal domain-like"/>
    <property type="match status" value="1"/>
</dbReference>
<dbReference type="Proteomes" id="UP000095672">
    <property type="component" value="Chromosome"/>
</dbReference>
<feature type="domain" description="DUF2520" evidence="3">
    <location>
        <begin position="158"/>
        <end position="284"/>
    </location>
</feature>
<dbReference type="SUPFAM" id="SSF51735">
    <property type="entry name" value="NAD(P)-binding Rossmann-fold domains"/>
    <property type="match status" value="1"/>
</dbReference>
<dbReference type="Gene3D" id="1.10.1040.20">
    <property type="entry name" value="ProC-like, C-terminal domain"/>
    <property type="match status" value="1"/>
</dbReference>
<keyword evidence="1" id="KW-0560">Oxidoreductase</keyword>
<evidence type="ECO:0000259" key="2">
    <source>
        <dbReference type="Pfam" id="PF10727"/>
    </source>
</evidence>
<gene>
    <name evidence="4" type="ORF">AUP74_03178</name>
</gene>
<dbReference type="GO" id="GO:0016491">
    <property type="term" value="F:oxidoreductase activity"/>
    <property type="evidence" value="ECO:0007669"/>
    <property type="project" value="UniProtKB-KW"/>
</dbReference>
<dbReference type="KEGG" id="micc:AUP74_03178"/>